<keyword evidence="2" id="KW-0677">Repeat</keyword>
<evidence type="ECO:0000256" key="1">
    <source>
        <dbReference type="ARBA" id="ARBA00022723"/>
    </source>
</evidence>
<feature type="domain" description="C2H2-type" evidence="6">
    <location>
        <begin position="75"/>
        <end position="102"/>
    </location>
</feature>
<dbReference type="OrthoDB" id="6630590at2759"/>
<evidence type="ECO:0000256" key="4">
    <source>
        <dbReference type="ARBA" id="ARBA00022833"/>
    </source>
</evidence>
<evidence type="ECO:0000313" key="7">
    <source>
        <dbReference type="EMBL" id="CAA9997305.1"/>
    </source>
</evidence>
<gene>
    <name evidence="7" type="ORF">NTEN_LOCUS3618</name>
</gene>
<reference evidence="7 8" key="1">
    <citation type="submission" date="2020-02" db="EMBL/GenBank/DDBJ databases">
        <authorList>
            <person name="Ferguson B K."/>
        </authorList>
    </citation>
    <scope>NUCLEOTIDE SEQUENCE [LARGE SCALE GENOMIC DNA]</scope>
</reference>
<organism evidence="7 8">
    <name type="scientific">Nesidiocoris tenuis</name>
    <dbReference type="NCBI Taxonomy" id="355587"/>
    <lineage>
        <taxon>Eukaryota</taxon>
        <taxon>Metazoa</taxon>
        <taxon>Ecdysozoa</taxon>
        <taxon>Arthropoda</taxon>
        <taxon>Hexapoda</taxon>
        <taxon>Insecta</taxon>
        <taxon>Pterygota</taxon>
        <taxon>Neoptera</taxon>
        <taxon>Paraneoptera</taxon>
        <taxon>Hemiptera</taxon>
        <taxon>Heteroptera</taxon>
        <taxon>Panheteroptera</taxon>
        <taxon>Cimicomorpha</taxon>
        <taxon>Miridae</taxon>
        <taxon>Dicyphina</taxon>
        <taxon>Nesidiocoris</taxon>
    </lineage>
</organism>
<dbReference type="SUPFAM" id="SSF57667">
    <property type="entry name" value="beta-beta-alpha zinc fingers"/>
    <property type="match status" value="1"/>
</dbReference>
<keyword evidence="8" id="KW-1185">Reference proteome</keyword>
<proteinExistence type="predicted"/>
<keyword evidence="4" id="KW-0862">Zinc</keyword>
<dbReference type="PROSITE" id="PS00028">
    <property type="entry name" value="ZINC_FINGER_C2H2_1"/>
    <property type="match status" value="1"/>
</dbReference>
<dbReference type="Proteomes" id="UP000479000">
    <property type="component" value="Unassembled WGS sequence"/>
</dbReference>
<dbReference type="GO" id="GO:0008270">
    <property type="term" value="F:zinc ion binding"/>
    <property type="evidence" value="ECO:0007669"/>
    <property type="project" value="UniProtKB-KW"/>
</dbReference>
<dbReference type="PROSITE" id="PS50157">
    <property type="entry name" value="ZINC_FINGER_C2H2_2"/>
    <property type="match status" value="1"/>
</dbReference>
<dbReference type="InterPro" id="IPR050688">
    <property type="entry name" value="Zinc_finger/UBP_domain"/>
</dbReference>
<protein>
    <recommendedName>
        <fullName evidence="6">C2H2-type domain-containing protein</fullName>
    </recommendedName>
</protein>
<dbReference type="Gene3D" id="3.30.160.60">
    <property type="entry name" value="Classic Zinc Finger"/>
    <property type="match status" value="2"/>
</dbReference>
<dbReference type="GO" id="GO:0005634">
    <property type="term" value="C:nucleus"/>
    <property type="evidence" value="ECO:0007669"/>
    <property type="project" value="TreeGrafter"/>
</dbReference>
<keyword evidence="3 5" id="KW-0863">Zinc-finger</keyword>
<dbReference type="InterPro" id="IPR036236">
    <property type="entry name" value="Znf_C2H2_sf"/>
</dbReference>
<evidence type="ECO:0000256" key="2">
    <source>
        <dbReference type="ARBA" id="ARBA00022737"/>
    </source>
</evidence>
<evidence type="ECO:0000313" key="8">
    <source>
        <dbReference type="Proteomes" id="UP000479000"/>
    </source>
</evidence>
<keyword evidence="1" id="KW-0479">Metal-binding</keyword>
<accession>A0A6H5G5Y8</accession>
<dbReference type="SMART" id="SM00355">
    <property type="entry name" value="ZnF_C2H2"/>
    <property type="match status" value="3"/>
</dbReference>
<dbReference type="InterPro" id="IPR013087">
    <property type="entry name" value="Znf_C2H2_type"/>
</dbReference>
<dbReference type="PANTHER" id="PTHR24403:SF67">
    <property type="entry name" value="FI01116P-RELATED"/>
    <property type="match status" value="1"/>
</dbReference>
<dbReference type="EMBL" id="CADCXU010005683">
    <property type="protein sequence ID" value="CAA9997305.1"/>
    <property type="molecule type" value="Genomic_DNA"/>
</dbReference>
<dbReference type="PANTHER" id="PTHR24403">
    <property type="entry name" value="ZINC FINGER PROTEIN"/>
    <property type="match status" value="1"/>
</dbReference>
<evidence type="ECO:0000259" key="6">
    <source>
        <dbReference type="PROSITE" id="PS50157"/>
    </source>
</evidence>
<dbReference type="GO" id="GO:0045944">
    <property type="term" value="P:positive regulation of transcription by RNA polymerase II"/>
    <property type="evidence" value="ECO:0007669"/>
    <property type="project" value="TreeGrafter"/>
</dbReference>
<dbReference type="AlphaFoldDB" id="A0A6H5G5Y8"/>
<sequence>MAGAISAVFQRVNPLSSPSITGLELLLLTKSKLQAPIDTDTVVSKAQIIDSTPYYRNIANNNRHSKAVHSSKNELKCPRCKFKCKTGTHLRRHMRIHSGSKPYQCPHCPYACNSLDNLRKHVIKSKLHPGKSVYECHENECDFTANFSKDFKTHLVQKHRMRMSDAVAQAAGIYKPMFDAQADKVISGEPGDATEGDDEPMSPGVVEEETLEEFIYDEDVDDRLPTLASVALTPSKTNNDEEIVFIHVESSDEVQASSAFVDSAALTPFHQSFPIIETHCYDQAEMEHPQEEIHD</sequence>
<evidence type="ECO:0000256" key="5">
    <source>
        <dbReference type="PROSITE-ProRule" id="PRU00042"/>
    </source>
</evidence>
<name>A0A6H5G5Y8_9HEMI</name>
<evidence type="ECO:0000256" key="3">
    <source>
        <dbReference type="ARBA" id="ARBA00022771"/>
    </source>
</evidence>